<evidence type="ECO:0000313" key="17">
    <source>
        <dbReference type="EMBL" id="RAK59179.1"/>
    </source>
</evidence>
<evidence type="ECO:0000256" key="10">
    <source>
        <dbReference type="ARBA" id="ARBA00022827"/>
    </source>
</evidence>
<keyword evidence="8 15" id="KW-0547">Nucleotide-binding</keyword>
<dbReference type="GO" id="GO:0008531">
    <property type="term" value="F:riboflavin kinase activity"/>
    <property type="evidence" value="ECO:0007669"/>
    <property type="project" value="UniProtKB-UniRule"/>
</dbReference>
<comment type="catalytic activity">
    <reaction evidence="13 15">
        <text>riboflavin + ATP = FMN + ADP + H(+)</text>
        <dbReference type="Rhea" id="RHEA:14357"/>
        <dbReference type="ChEBI" id="CHEBI:15378"/>
        <dbReference type="ChEBI" id="CHEBI:30616"/>
        <dbReference type="ChEBI" id="CHEBI:57986"/>
        <dbReference type="ChEBI" id="CHEBI:58210"/>
        <dbReference type="ChEBI" id="CHEBI:456216"/>
        <dbReference type="EC" id="2.7.1.26"/>
    </reaction>
</comment>
<organism evidence="17 18">
    <name type="scientific">Phenylobacterium hankyongense</name>
    <dbReference type="NCBI Taxonomy" id="1813876"/>
    <lineage>
        <taxon>Bacteria</taxon>
        <taxon>Pseudomonadati</taxon>
        <taxon>Pseudomonadota</taxon>
        <taxon>Alphaproteobacteria</taxon>
        <taxon>Caulobacterales</taxon>
        <taxon>Caulobacteraceae</taxon>
        <taxon>Phenylobacterium</taxon>
    </lineage>
</organism>
<dbReference type="PIRSF" id="PIRSF004491">
    <property type="entry name" value="FAD_Synth"/>
    <property type="match status" value="1"/>
</dbReference>
<comment type="similarity">
    <text evidence="15">Belongs to the ribF family.</text>
</comment>
<evidence type="ECO:0000256" key="3">
    <source>
        <dbReference type="ARBA" id="ARBA00005201"/>
    </source>
</evidence>
<dbReference type="Gene3D" id="2.40.30.30">
    <property type="entry name" value="Riboflavin kinase-like"/>
    <property type="match status" value="1"/>
</dbReference>
<keyword evidence="18" id="KW-1185">Reference proteome</keyword>
<keyword evidence="5 15" id="KW-0288">FMN</keyword>
<gene>
    <name evidence="17" type="ORF">DJ021_04865</name>
</gene>
<dbReference type="NCBIfam" id="NF004160">
    <property type="entry name" value="PRK05627.1-3"/>
    <property type="match status" value="1"/>
</dbReference>
<dbReference type="GO" id="GO:0009398">
    <property type="term" value="P:FMN biosynthetic process"/>
    <property type="evidence" value="ECO:0007669"/>
    <property type="project" value="UniProtKB-UniRule"/>
</dbReference>
<dbReference type="Pfam" id="PF01687">
    <property type="entry name" value="Flavokinase"/>
    <property type="match status" value="1"/>
</dbReference>
<evidence type="ECO:0000256" key="12">
    <source>
        <dbReference type="ARBA" id="ARBA00023268"/>
    </source>
</evidence>
<dbReference type="GO" id="GO:0003919">
    <property type="term" value="F:FMN adenylyltransferase activity"/>
    <property type="evidence" value="ECO:0007669"/>
    <property type="project" value="UniProtKB-UniRule"/>
</dbReference>
<keyword evidence="11 15" id="KW-0067">ATP-binding</keyword>
<dbReference type="SUPFAM" id="SSF82114">
    <property type="entry name" value="Riboflavin kinase-like"/>
    <property type="match status" value="1"/>
</dbReference>
<dbReference type="UniPathway" id="UPA00277">
    <property type="reaction ID" value="UER00407"/>
</dbReference>
<evidence type="ECO:0000259" key="16">
    <source>
        <dbReference type="SMART" id="SM00904"/>
    </source>
</evidence>
<dbReference type="InterPro" id="IPR023468">
    <property type="entry name" value="Riboflavin_kinase"/>
</dbReference>
<evidence type="ECO:0000256" key="11">
    <source>
        <dbReference type="ARBA" id="ARBA00022840"/>
    </source>
</evidence>
<dbReference type="SMART" id="SM00904">
    <property type="entry name" value="Flavokinase"/>
    <property type="match status" value="1"/>
</dbReference>
<dbReference type="Pfam" id="PF06574">
    <property type="entry name" value="FAD_syn"/>
    <property type="match status" value="1"/>
</dbReference>
<keyword evidence="12" id="KW-0511">Multifunctional enzyme</keyword>
<evidence type="ECO:0000256" key="4">
    <source>
        <dbReference type="ARBA" id="ARBA00022630"/>
    </source>
</evidence>
<evidence type="ECO:0000256" key="8">
    <source>
        <dbReference type="ARBA" id="ARBA00022741"/>
    </source>
</evidence>
<comment type="function">
    <text evidence="1">Catalyzes the phosphorylation of riboflavin to FMN followed by the adenylation of FMN to FAD.</text>
</comment>
<dbReference type="PANTHER" id="PTHR22749:SF6">
    <property type="entry name" value="RIBOFLAVIN KINASE"/>
    <property type="match status" value="1"/>
</dbReference>
<evidence type="ECO:0000256" key="9">
    <source>
        <dbReference type="ARBA" id="ARBA00022777"/>
    </source>
</evidence>
<sequence>MSRVRVIRGWKHLPADDRGAALAMGSFDGVHRGHQKVIALAAKAAGQLGAPLGVITFDPHPRVYFRPQEPAFRLMQPDQQARALEALGVDILYVLPLDPELANMTDREFATRVLAEGLGARHVAVGFDNSFGKDRTGSPDTMRIYGGELGFGVSVAEPVSDNGGEKFSSTAVRDALREGRPQDAAAILGRPFAIEGVVQRGRQLGRKLGFPTANVALADYVTPRLGVYATRTRLPDGREIPGVANIGVNPTVDGVTTPLLEVWLFDFDEDIYDQVIETDLVAFLRPEEKFAGLDEMTTQVMADARIARDLLMPDFD</sequence>
<evidence type="ECO:0000256" key="5">
    <source>
        <dbReference type="ARBA" id="ARBA00022643"/>
    </source>
</evidence>
<keyword evidence="10 15" id="KW-0274">FAD</keyword>
<name>A0A328AX02_9CAUL</name>
<evidence type="ECO:0000256" key="7">
    <source>
        <dbReference type="ARBA" id="ARBA00022695"/>
    </source>
</evidence>
<dbReference type="PANTHER" id="PTHR22749">
    <property type="entry name" value="RIBOFLAVIN KINASE/FMN ADENYLYLTRANSFERASE"/>
    <property type="match status" value="1"/>
</dbReference>
<comment type="pathway">
    <text evidence="3 15">Cofactor biosynthesis; FMN biosynthesis; FMN from riboflavin (ATP route): step 1/1.</text>
</comment>
<dbReference type="SUPFAM" id="SSF52374">
    <property type="entry name" value="Nucleotidylyl transferase"/>
    <property type="match status" value="1"/>
</dbReference>
<evidence type="ECO:0000256" key="14">
    <source>
        <dbReference type="ARBA" id="ARBA00049494"/>
    </source>
</evidence>
<evidence type="ECO:0000256" key="13">
    <source>
        <dbReference type="ARBA" id="ARBA00047880"/>
    </source>
</evidence>
<dbReference type="InterPro" id="IPR002606">
    <property type="entry name" value="Riboflavin_kinase_bac"/>
</dbReference>
<protein>
    <recommendedName>
        <fullName evidence="15">Riboflavin biosynthesis protein</fullName>
    </recommendedName>
    <domain>
        <recommendedName>
            <fullName evidence="15">Riboflavin kinase</fullName>
            <ecNumber evidence="15">2.7.1.26</ecNumber>
        </recommendedName>
        <alternativeName>
            <fullName evidence="15">Flavokinase</fullName>
        </alternativeName>
    </domain>
    <domain>
        <recommendedName>
            <fullName evidence="15">FMN adenylyltransferase</fullName>
            <ecNumber evidence="15">2.7.7.2</ecNumber>
        </recommendedName>
        <alternativeName>
            <fullName evidence="15">FAD pyrophosphorylase</fullName>
        </alternativeName>
        <alternativeName>
            <fullName evidence="15">FAD synthase</fullName>
        </alternativeName>
    </domain>
</protein>
<keyword evidence="6 15" id="KW-0808">Transferase</keyword>
<dbReference type="Proteomes" id="UP000249842">
    <property type="component" value="Unassembled WGS sequence"/>
</dbReference>
<dbReference type="FunFam" id="3.40.50.620:FF:000021">
    <property type="entry name" value="Riboflavin biosynthesis protein"/>
    <property type="match status" value="1"/>
</dbReference>
<dbReference type="InterPro" id="IPR015864">
    <property type="entry name" value="FAD_synthase"/>
</dbReference>
<keyword evidence="4 15" id="KW-0285">Flavoprotein</keyword>
<dbReference type="GO" id="GO:0006747">
    <property type="term" value="P:FAD biosynthetic process"/>
    <property type="evidence" value="ECO:0007669"/>
    <property type="project" value="UniProtKB-UniRule"/>
</dbReference>
<evidence type="ECO:0000256" key="6">
    <source>
        <dbReference type="ARBA" id="ARBA00022679"/>
    </source>
</evidence>
<dbReference type="EC" id="2.7.7.2" evidence="15"/>
<dbReference type="InterPro" id="IPR023465">
    <property type="entry name" value="Riboflavin_kinase_dom_sf"/>
</dbReference>
<dbReference type="EC" id="2.7.1.26" evidence="15"/>
<dbReference type="InterPro" id="IPR015865">
    <property type="entry name" value="Riboflavin_kinase_bac/euk"/>
</dbReference>
<proteinExistence type="inferred from homology"/>
<feature type="domain" description="Riboflavin kinase" evidence="16">
    <location>
        <begin position="187"/>
        <end position="312"/>
    </location>
</feature>
<dbReference type="Gene3D" id="3.40.50.620">
    <property type="entry name" value="HUPs"/>
    <property type="match status" value="1"/>
</dbReference>
<dbReference type="AlphaFoldDB" id="A0A328AX02"/>
<dbReference type="NCBIfam" id="TIGR00083">
    <property type="entry name" value="ribF"/>
    <property type="match status" value="1"/>
</dbReference>
<accession>A0A328AX02</accession>
<dbReference type="RefSeq" id="WP_111456472.1">
    <property type="nucleotide sequence ID" value="NZ_QFYP01000001.1"/>
</dbReference>
<evidence type="ECO:0000256" key="15">
    <source>
        <dbReference type="PIRNR" id="PIRNR004491"/>
    </source>
</evidence>
<comment type="caution">
    <text evidence="17">The sequence shown here is derived from an EMBL/GenBank/DDBJ whole genome shotgun (WGS) entry which is preliminary data.</text>
</comment>
<dbReference type="EMBL" id="QFYP01000001">
    <property type="protein sequence ID" value="RAK59179.1"/>
    <property type="molecule type" value="Genomic_DNA"/>
</dbReference>
<keyword evidence="7 15" id="KW-0548">Nucleotidyltransferase</keyword>
<comment type="catalytic activity">
    <reaction evidence="14 15">
        <text>FMN + ATP + H(+) = FAD + diphosphate</text>
        <dbReference type="Rhea" id="RHEA:17237"/>
        <dbReference type="ChEBI" id="CHEBI:15378"/>
        <dbReference type="ChEBI" id="CHEBI:30616"/>
        <dbReference type="ChEBI" id="CHEBI:33019"/>
        <dbReference type="ChEBI" id="CHEBI:57692"/>
        <dbReference type="ChEBI" id="CHEBI:58210"/>
        <dbReference type="EC" id="2.7.7.2"/>
    </reaction>
</comment>
<dbReference type="UniPathway" id="UPA00276">
    <property type="reaction ID" value="UER00406"/>
</dbReference>
<dbReference type="GO" id="GO:0009231">
    <property type="term" value="P:riboflavin biosynthetic process"/>
    <property type="evidence" value="ECO:0007669"/>
    <property type="project" value="InterPro"/>
</dbReference>
<evidence type="ECO:0000256" key="1">
    <source>
        <dbReference type="ARBA" id="ARBA00002121"/>
    </source>
</evidence>
<dbReference type="OrthoDB" id="9803667at2"/>
<dbReference type="GO" id="GO:0005524">
    <property type="term" value="F:ATP binding"/>
    <property type="evidence" value="ECO:0007669"/>
    <property type="project" value="UniProtKB-UniRule"/>
</dbReference>
<dbReference type="InterPro" id="IPR014729">
    <property type="entry name" value="Rossmann-like_a/b/a_fold"/>
</dbReference>
<evidence type="ECO:0000256" key="2">
    <source>
        <dbReference type="ARBA" id="ARBA00004726"/>
    </source>
</evidence>
<comment type="pathway">
    <text evidence="2 15">Cofactor biosynthesis; FAD biosynthesis; FAD from FMN: step 1/1.</text>
</comment>
<reference evidence="18" key="1">
    <citation type="submission" date="2018-05" db="EMBL/GenBank/DDBJ databases">
        <authorList>
            <person name="Li X."/>
        </authorList>
    </citation>
    <scope>NUCLEOTIDE SEQUENCE [LARGE SCALE GENOMIC DNA]</scope>
    <source>
        <strain evidence="18">HKS-05</strain>
    </source>
</reference>
<dbReference type="CDD" id="cd02064">
    <property type="entry name" value="FAD_synthetase_N"/>
    <property type="match status" value="1"/>
</dbReference>
<evidence type="ECO:0000313" key="18">
    <source>
        <dbReference type="Proteomes" id="UP000249842"/>
    </source>
</evidence>
<keyword evidence="9 15" id="KW-0418">Kinase</keyword>